<dbReference type="PANTHER" id="PTHR34235:SF3">
    <property type="entry name" value="SLR1203 PROTEIN"/>
    <property type="match status" value="1"/>
</dbReference>
<sequence>MNTNLYEKDYYQWLNKTAYLLAEGRFSDLDIPNLVEEIESMGKSQKRAIESYLNVLLLHLLKRKYQPGHRSGSWRGSIRNSRWGIHKRIQESPSLKSYPQDVFLECYTLARANAADETGLPLEMFPELPPFSIEQVLDEHFLPSESTLLES</sequence>
<proteinExistence type="predicted"/>
<evidence type="ECO:0008006" key="3">
    <source>
        <dbReference type="Google" id="ProtNLM"/>
    </source>
</evidence>
<dbReference type="Gene3D" id="1.20.1220.20">
    <property type="entry name" value="Uncharcterised protein PF01724"/>
    <property type="match status" value="1"/>
</dbReference>
<keyword evidence="2" id="KW-1185">Reference proteome</keyword>
<evidence type="ECO:0000313" key="2">
    <source>
        <dbReference type="Proteomes" id="UP000184550"/>
    </source>
</evidence>
<accession>A0A7Z9E451</accession>
<organism evidence="1 2">
    <name type="scientific">Planktothrix serta PCC 8927</name>
    <dbReference type="NCBI Taxonomy" id="671068"/>
    <lineage>
        <taxon>Bacteria</taxon>
        <taxon>Bacillati</taxon>
        <taxon>Cyanobacteriota</taxon>
        <taxon>Cyanophyceae</taxon>
        <taxon>Oscillatoriophycideae</taxon>
        <taxon>Oscillatoriales</taxon>
        <taxon>Microcoleaceae</taxon>
        <taxon>Planktothrix</taxon>
    </lineage>
</organism>
<dbReference type="InterPro" id="IPR002636">
    <property type="entry name" value="DUF29"/>
</dbReference>
<reference evidence="1" key="1">
    <citation type="submission" date="2019-10" db="EMBL/GenBank/DDBJ databases">
        <authorList>
            <consortium name="Genoscope - CEA"/>
            <person name="William W."/>
        </authorList>
    </citation>
    <scope>NUCLEOTIDE SEQUENCE [LARGE SCALE GENOMIC DNA]</scope>
    <source>
        <strain evidence="1">BBR_PRJEB10992</strain>
    </source>
</reference>
<protein>
    <recommendedName>
        <fullName evidence="3">DUF29 domain-containing protein</fullName>
    </recommendedName>
</protein>
<dbReference type="PANTHER" id="PTHR34235">
    <property type="entry name" value="SLR1203 PROTEIN-RELATED"/>
    <property type="match status" value="1"/>
</dbReference>
<evidence type="ECO:0000313" key="1">
    <source>
        <dbReference type="EMBL" id="VXD24523.1"/>
    </source>
</evidence>
<dbReference type="Pfam" id="PF01724">
    <property type="entry name" value="DUF29"/>
    <property type="match status" value="1"/>
</dbReference>
<dbReference type="RefSeq" id="WP_083625965.1">
    <property type="nucleotide sequence ID" value="NZ_LR734882.1"/>
</dbReference>
<comment type="caution">
    <text evidence="1">The sequence shown here is derived from an EMBL/GenBank/DDBJ whole genome shotgun (WGS) entry which is preliminary data.</text>
</comment>
<gene>
    <name evidence="1" type="ORF">PL8927_820093</name>
</gene>
<dbReference type="AlphaFoldDB" id="A0A7Z9E451"/>
<dbReference type="EMBL" id="CZCU02000160">
    <property type="protein sequence ID" value="VXD24523.1"/>
    <property type="molecule type" value="Genomic_DNA"/>
</dbReference>
<dbReference type="Proteomes" id="UP000184550">
    <property type="component" value="Unassembled WGS sequence"/>
</dbReference>
<dbReference type="CDD" id="cd14279">
    <property type="entry name" value="CUE"/>
    <property type="match status" value="1"/>
</dbReference>
<name>A0A7Z9E451_9CYAN</name>
<dbReference type="OrthoDB" id="5769308at2"/>